<dbReference type="GO" id="GO:0003677">
    <property type="term" value="F:DNA binding"/>
    <property type="evidence" value="ECO:0007669"/>
    <property type="project" value="InterPro"/>
</dbReference>
<accession>A0A8H6LY35</accession>
<proteinExistence type="predicted"/>
<feature type="region of interest" description="Disordered" evidence="2">
    <location>
        <begin position="1"/>
        <end position="132"/>
    </location>
</feature>
<feature type="compositionally biased region" description="Low complexity" evidence="2">
    <location>
        <begin position="104"/>
        <end position="132"/>
    </location>
</feature>
<sequence>MQQTSISAPPPPSSPKITFKPYPQSPPQLAPQTTQTAPQTVPQSAPQSAPQTAPQITQQPTEKRKPGRPRKSTTTPSAKSAVIGPKRPRGRPPKVKLPPADPSTTDATGAATLTTPTTPATPATPATAPVRAAPTLILGPDGLLVKRGRGRPRKNPISVSAQVGEGVVAPPATMSARVQNHLSLLQKDKEMADHAAPGIEIVHVNFDASGSASALVPHRNAPVPATATQVTMSSQYVKGNGGFEADMDAVKQSLKSNIEQYRKEEERSEVERLRAEVKGLREGMKVLKDDFWRELRSIREEVRLGREGAQNSQGLKQSTPSTSAVSESIEVDNANDVPSTAATSVVGDLDLEYPPEWDDMYVDNVAQGVAGEVLLSTRNQRTRMEVAPSLSGQLG</sequence>
<dbReference type="Proteomes" id="UP000521943">
    <property type="component" value="Unassembled WGS sequence"/>
</dbReference>
<evidence type="ECO:0000313" key="4">
    <source>
        <dbReference type="Proteomes" id="UP000521943"/>
    </source>
</evidence>
<evidence type="ECO:0000256" key="2">
    <source>
        <dbReference type="SAM" id="MobiDB-lite"/>
    </source>
</evidence>
<organism evidence="3 4">
    <name type="scientific">Ephemerocybe angulata</name>
    <dbReference type="NCBI Taxonomy" id="980116"/>
    <lineage>
        <taxon>Eukaryota</taxon>
        <taxon>Fungi</taxon>
        <taxon>Dikarya</taxon>
        <taxon>Basidiomycota</taxon>
        <taxon>Agaricomycotina</taxon>
        <taxon>Agaricomycetes</taxon>
        <taxon>Agaricomycetidae</taxon>
        <taxon>Agaricales</taxon>
        <taxon>Agaricineae</taxon>
        <taxon>Psathyrellaceae</taxon>
        <taxon>Ephemerocybe</taxon>
    </lineage>
</organism>
<dbReference type="SMART" id="SM00384">
    <property type="entry name" value="AT_hook"/>
    <property type="match status" value="3"/>
</dbReference>
<reference evidence="3 4" key="1">
    <citation type="submission" date="2020-07" db="EMBL/GenBank/DDBJ databases">
        <title>Comparative genomics of pyrophilous fungi reveals a link between fire events and developmental genes.</title>
        <authorList>
            <consortium name="DOE Joint Genome Institute"/>
            <person name="Steindorff A.S."/>
            <person name="Carver A."/>
            <person name="Calhoun S."/>
            <person name="Stillman K."/>
            <person name="Liu H."/>
            <person name="Lipzen A."/>
            <person name="Pangilinan J."/>
            <person name="Labutti K."/>
            <person name="Bruns T.D."/>
            <person name="Grigoriev I.V."/>
        </authorList>
    </citation>
    <scope>NUCLEOTIDE SEQUENCE [LARGE SCALE GENOMIC DNA]</scope>
    <source>
        <strain evidence="3 4">CBS 144469</strain>
    </source>
</reference>
<protein>
    <submittedName>
        <fullName evidence="3">Uncharacterized protein</fullName>
    </submittedName>
</protein>
<keyword evidence="4" id="KW-1185">Reference proteome</keyword>
<feature type="region of interest" description="Disordered" evidence="2">
    <location>
        <begin position="306"/>
        <end position="341"/>
    </location>
</feature>
<dbReference type="InterPro" id="IPR017956">
    <property type="entry name" value="AT_hook_DNA-bd_motif"/>
</dbReference>
<dbReference type="EMBL" id="JACGCI010000094">
    <property type="protein sequence ID" value="KAF6746314.1"/>
    <property type="molecule type" value="Genomic_DNA"/>
</dbReference>
<name>A0A8H6LY35_9AGAR</name>
<comment type="caution">
    <text evidence="3">The sequence shown here is derived from an EMBL/GenBank/DDBJ whole genome shotgun (WGS) entry which is preliminary data.</text>
</comment>
<feature type="compositionally biased region" description="Low complexity" evidence="2">
    <location>
        <begin position="30"/>
        <end position="60"/>
    </location>
</feature>
<dbReference type="PRINTS" id="PR00929">
    <property type="entry name" value="ATHOOK"/>
</dbReference>
<evidence type="ECO:0000256" key="1">
    <source>
        <dbReference type="SAM" id="Coils"/>
    </source>
</evidence>
<keyword evidence="1" id="KW-0175">Coiled coil</keyword>
<gene>
    <name evidence="3" type="ORF">DFP72DRAFT_1076516</name>
</gene>
<evidence type="ECO:0000313" key="3">
    <source>
        <dbReference type="EMBL" id="KAF6746314.1"/>
    </source>
</evidence>
<dbReference type="AlphaFoldDB" id="A0A8H6LY35"/>
<feature type="compositionally biased region" description="Polar residues" evidence="2">
    <location>
        <begin position="309"/>
        <end position="326"/>
    </location>
</feature>
<feature type="coiled-coil region" evidence="1">
    <location>
        <begin position="244"/>
        <end position="290"/>
    </location>
</feature>